<organism evidence="1 2">
    <name type="scientific">Streptomyces thinghirensis</name>
    <dbReference type="NCBI Taxonomy" id="551547"/>
    <lineage>
        <taxon>Bacteria</taxon>
        <taxon>Bacillati</taxon>
        <taxon>Actinomycetota</taxon>
        <taxon>Actinomycetes</taxon>
        <taxon>Kitasatosporales</taxon>
        <taxon>Streptomycetaceae</taxon>
        <taxon>Streptomyces</taxon>
    </lineage>
</organism>
<dbReference type="Proteomes" id="UP001499878">
    <property type="component" value="Unassembled WGS sequence"/>
</dbReference>
<proteinExistence type="predicted"/>
<name>A0ABP9T4Y1_9ACTN</name>
<gene>
    <name evidence="1" type="ORF">GCM10023323_39470</name>
</gene>
<sequence>MDGPWLEAFAGQQVAFHRGTNTPGEAVAVGDKKVGVGAWDGNPAVN</sequence>
<evidence type="ECO:0000313" key="2">
    <source>
        <dbReference type="Proteomes" id="UP001499878"/>
    </source>
</evidence>
<keyword evidence="2" id="KW-1185">Reference proteome</keyword>
<comment type="caution">
    <text evidence="1">The sequence shown here is derived from an EMBL/GenBank/DDBJ whole genome shotgun (WGS) entry which is preliminary data.</text>
</comment>
<evidence type="ECO:0000313" key="1">
    <source>
        <dbReference type="EMBL" id="GAA5210723.1"/>
    </source>
</evidence>
<protein>
    <submittedName>
        <fullName evidence="1">Uncharacterized protein</fullName>
    </submittedName>
</protein>
<dbReference type="EMBL" id="BAABJR010000009">
    <property type="protein sequence ID" value="GAA5210723.1"/>
    <property type="molecule type" value="Genomic_DNA"/>
</dbReference>
<reference evidence="2" key="1">
    <citation type="journal article" date="2019" name="Int. J. Syst. Evol. Microbiol.">
        <title>The Global Catalogue of Microorganisms (GCM) 10K type strain sequencing project: providing services to taxonomists for standard genome sequencing and annotation.</title>
        <authorList>
            <consortium name="The Broad Institute Genomics Platform"/>
            <consortium name="The Broad Institute Genome Sequencing Center for Infectious Disease"/>
            <person name="Wu L."/>
            <person name="Ma J."/>
        </authorList>
    </citation>
    <scope>NUCLEOTIDE SEQUENCE [LARGE SCALE GENOMIC DNA]</scope>
    <source>
        <strain evidence="2">JCM 18306</strain>
    </source>
</reference>
<accession>A0ABP9T4Y1</accession>